<dbReference type="InterPro" id="IPR012337">
    <property type="entry name" value="RNaseH-like_sf"/>
</dbReference>
<reference evidence="1 2" key="1">
    <citation type="journal article" date="2019" name="Sci. Rep.">
        <title>Orb-weaving spider Araneus ventricosus genome elucidates the spidroin gene catalogue.</title>
        <authorList>
            <person name="Kono N."/>
            <person name="Nakamura H."/>
            <person name="Ohtoshi R."/>
            <person name="Moran D.A.P."/>
            <person name="Shinohara A."/>
            <person name="Yoshida Y."/>
            <person name="Fujiwara M."/>
            <person name="Mori M."/>
            <person name="Tomita M."/>
            <person name="Arakawa K."/>
        </authorList>
    </citation>
    <scope>NUCLEOTIDE SEQUENCE [LARGE SCALE GENOMIC DNA]</scope>
</reference>
<dbReference type="AlphaFoldDB" id="A0A4Y2LP00"/>
<evidence type="ECO:0000313" key="1">
    <source>
        <dbReference type="EMBL" id="GBN16214.1"/>
    </source>
</evidence>
<gene>
    <name evidence="1" type="ORF">AVEN_212572_1</name>
</gene>
<dbReference type="EMBL" id="BGPR01006120">
    <property type="protein sequence ID" value="GBN16214.1"/>
    <property type="molecule type" value="Genomic_DNA"/>
</dbReference>
<sequence>MVILNPKSQLSMIRDIQTLLLSHKRIHLRWLKGHIGYLDKEYADKLVKEAITKGTFVMAFFLPEPLSYLKSEIRSAALSIWQDNWDN</sequence>
<proteinExistence type="predicted"/>
<dbReference type="Proteomes" id="UP000499080">
    <property type="component" value="Unassembled WGS sequence"/>
</dbReference>
<protein>
    <submittedName>
        <fullName evidence="1">Uncharacterized protein</fullName>
    </submittedName>
</protein>
<keyword evidence="2" id="KW-1185">Reference proteome</keyword>
<dbReference type="InterPro" id="IPR036397">
    <property type="entry name" value="RNaseH_sf"/>
</dbReference>
<dbReference type="Gene3D" id="3.30.420.10">
    <property type="entry name" value="Ribonuclease H-like superfamily/Ribonuclease H"/>
    <property type="match status" value="1"/>
</dbReference>
<dbReference type="GO" id="GO:0003676">
    <property type="term" value="F:nucleic acid binding"/>
    <property type="evidence" value="ECO:0007669"/>
    <property type="project" value="InterPro"/>
</dbReference>
<organism evidence="1 2">
    <name type="scientific">Araneus ventricosus</name>
    <name type="common">Orbweaver spider</name>
    <name type="synonym">Epeira ventricosa</name>
    <dbReference type="NCBI Taxonomy" id="182803"/>
    <lineage>
        <taxon>Eukaryota</taxon>
        <taxon>Metazoa</taxon>
        <taxon>Ecdysozoa</taxon>
        <taxon>Arthropoda</taxon>
        <taxon>Chelicerata</taxon>
        <taxon>Arachnida</taxon>
        <taxon>Araneae</taxon>
        <taxon>Araneomorphae</taxon>
        <taxon>Entelegynae</taxon>
        <taxon>Araneoidea</taxon>
        <taxon>Araneidae</taxon>
        <taxon>Araneus</taxon>
    </lineage>
</organism>
<comment type="caution">
    <text evidence="1">The sequence shown here is derived from an EMBL/GenBank/DDBJ whole genome shotgun (WGS) entry which is preliminary data.</text>
</comment>
<evidence type="ECO:0000313" key="2">
    <source>
        <dbReference type="Proteomes" id="UP000499080"/>
    </source>
</evidence>
<name>A0A4Y2LP00_ARAVE</name>
<dbReference type="SUPFAM" id="SSF53098">
    <property type="entry name" value="Ribonuclease H-like"/>
    <property type="match status" value="1"/>
</dbReference>
<accession>A0A4Y2LP00</accession>